<organism evidence="3 5">
    <name type="scientific">Methylobacterium phyllosphaerae</name>
    <dbReference type="NCBI Taxonomy" id="418223"/>
    <lineage>
        <taxon>Bacteria</taxon>
        <taxon>Pseudomonadati</taxon>
        <taxon>Pseudomonadota</taxon>
        <taxon>Alphaproteobacteria</taxon>
        <taxon>Hyphomicrobiales</taxon>
        <taxon>Methylobacteriaceae</taxon>
        <taxon>Methylobacterium</taxon>
    </lineage>
</organism>
<evidence type="ECO:0000313" key="5">
    <source>
        <dbReference type="Proteomes" id="UP000199140"/>
    </source>
</evidence>
<dbReference type="Proteomes" id="UP000185487">
    <property type="component" value="Chromosome"/>
</dbReference>
<dbReference type="Gene3D" id="2.60.120.10">
    <property type="entry name" value="Jelly Rolls"/>
    <property type="match status" value="1"/>
</dbReference>
<evidence type="ECO:0000259" key="1">
    <source>
        <dbReference type="Pfam" id="PF07883"/>
    </source>
</evidence>
<dbReference type="KEGG" id="mphy:MCBMB27_00216"/>
<evidence type="ECO:0000313" key="4">
    <source>
        <dbReference type="Proteomes" id="UP000185487"/>
    </source>
</evidence>
<dbReference type="Proteomes" id="UP000199140">
    <property type="component" value="Unassembled WGS sequence"/>
</dbReference>
<reference evidence="3 5" key="2">
    <citation type="submission" date="2016-10" db="EMBL/GenBank/DDBJ databases">
        <authorList>
            <person name="Varghese N."/>
            <person name="Submissions S."/>
        </authorList>
    </citation>
    <scope>NUCLEOTIDE SEQUENCE [LARGE SCALE GENOMIC DNA]</scope>
    <source>
        <strain evidence="3 5">CBMB27</strain>
    </source>
</reference>
<evidence type="ECO:0000313" key="3">
    <source>
        <dbReference type="EMBL" id="SFG80676.1"/>
    </source>
</evidence>
<name>A0AAE8HR88_9HYPH</name>
<dbReference type="EMBL" id="FOPK01000008">
    <property type="protein sequence ID" value="SFG80676.1"/>
    <property type="molecule type" value="Genomic_DNA"/>
</dbReference>
<dbReference type="InterPro" id="IPR013096">
    <property type="entry name" value="Cupin_2"/>
</dbReference>
<keyword evidence="4" id="KW-1185">Reference proteome</keyword>
<dbReference type="PANTHER" id="PTHR36440">
    <property type="entry name" value="PUTATIVE (AFU_ORTHOLOGUE AFUA_8G07350)-RELATED"/>
    <property type="match status" value="1"/>
</dbReference>
<accession>A0AAE8HR88</accession>
<gene>
    <name evidence="2" type="ORF">MCBMB27_00216</name>
    <name evidence="3" type="ORF">SAMN05192567_108118</name>
</gene>
<sequence>MASVVHRGLGPNAVIGGMRIFYLARSDETADAMGVYRVEMDPRTPGAGLHRHARLTETFSVEAGRLALHVDGADHDLGPGDFALIPPGIAHAFANRSDRPVRFTLSFAPALGREGFFEGLARLAAAGRLSDRAAMADLMARYDQEPLAGFAAWSEVSG</sequence>
<dbReference type="InterPro" id="IPR014710">
    <property type="entry name" value="RmlC-like_jellyroll"/>
</dbReference>
<dbReference type="PANTHER" id="PTHR36440:SF1">
    <property type="entry name" value="PUTATIVE (AFU_ORTHOLOGUE AFUA_8G07350)-RELATED"/>
    <property type="match status" value="1"/>
</dbReference>
<dbReference type="Pfam" id="PF07883">
    <property type="entry name" value="Cupin_2"/>
    <property type="match status" value="1"/>
</dbReference>
<dbReference type="InterPro" id="IPR053146">
    <property type="entry name" value="QDO-like"/>
</dbReference>
<dbReference type="InterPro" id="IPR011051">
    <property type="entry name" value="RmlC_Cupin_sf"/>
</dbReference>
<reference evidence="2 4" key="1">
    <citation type="submission" date="2016-04" db="EMBL/GenBank/DDBJ databases">
        <title>Complete genome sequencing and analysis of CBMB27, Methylobacterium phyllosphaerae isolated from leaf tissues of rice (Oryza sativa L.).</title>
        <authorList>
            <person name="Lee Y."/>
            <person name="Hwangbo K."/>
            <person name="Chung H."/>
            <person name="Yoo J."/>
            <person name="Kim K.Y."/>
            <person name="Sa T.M."/>
            <person name="Um Y."/>
            <person name="Madhaiyan M."/>
        </authorList>
    </citation>
    <scope>NUCLEOTIDE SEQUENCE [LARGE SCALE GENOMIC DNA]</scope>
    <source>
        <strain evidence="2 4">CBMB27</strain>
    </source>
</reference>
<dbReference type="GeneID" id="96603972"/>
<dbReference type="RefSeq" id="WP_043356545.1">
    <property type="nucleotide sequence ID" value="NZ_CP015367.1"/>
</dbReference>
<proteinExistence type="predicted"/>
<dbReference type="EMBL" id="CP015367">
    <property type="protein sequence ID" value="APT29507.1"/>
    <property type="molecule type" value="Genomic_DNA"/>
</dbReference>
<dbReference type="AlphaFoldDB" id="A0AAE8HR88"/>
<feature type="domain" description="Cupin type-2" evidence="1">
    <location>
        <begin position="37"/>
        <end position="104"/>
    </location>
</feature>
<evidence type="ECO:0000313" key="2">
    <source>
        <dbReference type="EMBL" id="APT29507.1"/>
    </source>
</evidence>
<protein>
    <submittedName>
        <fullName evidence="2">Cupin 2 domain-containing protein</fullName>
    </submittedName>
    <submittedName>
        <fullName evidence="3">Cupin domain protein</fullName>
    </submittedName>
</protein>
<dbReference type="SUPFAM" id="SSF51182">
    <property type="entry name" value="RmlC-like cupins"/>
    <property type="match status" value="1"/>
</dbReference>